<evidence type="ECO:0000256" key="2">
    <source>
        <dbReference type="ARBA" id="ARBA00022448"/>
    </source>
</evidence>
<keyword evidence="19" id="KW-1185">Reference proteome</keyword>
<dbReference type="GO" id="GO:0005891">
    <property type="term" value="C:voltage-gated calcium channel complex"/>
    <property type="evidence" value="ECO:0007669"/>
    <property type="project" value="TreeGrafter"/>
</dbReference>
<keyword evidence="4" id="KW-0107">Calcium channel</keyword>
<comment type="subcellular location">
    <subcellularLocation>
        <location evidence="1">Membrane</location>
        <topology evidence="1">Single-pass type I membrane protein</topology>
    </subcellularLocation>
</comment>
<dbReference type="EMBL" id="JADBJN010000001">
    <property type="protein sequence ID" value="KAG5682602.1"/>
    <property type="molecule type" value="Genomic_DNA"/>
</dbReference>
<evidence type="ECO:0000256" key="5">
    <source>
        <dbReference type="ARBA" id="ARBA00022692"/>
    </source>
</evidence>
<dbReference type="Proteomes" id="UP001107558">
    <property type="component" value="Chromosome 1"/>
</dbReference>
<evidence type="ECO:0000256" key="14">
    <source>
        <dbReference type="ARBA" id="ARBA00023180"/>
    </source>
</evidence>
<evidence type="ECO:0000256" key="11">
    <source>
        <dbReference type="ARBA" id="ARBA00023065"/>
    </source>
</evidence>
<evidence type="ECO:0000259" key="17">
    <source>
        <dbReference type="PROSITE" id="PS50234"/>
    </source>
</evidence>
<dbReference type="SMART" id="SM00327">
    <property type="entry name" value="VWA"/>
    <property type="match status" value="1"/>
</dbReference>
<dbReference type="FunFam" id="3.40.50.410:FF:000095">
    <property type="entry name" value="Dihydropyridine-sensitive l-type calcium channel"/>
    <property type="match status" value="1"/>
</dbReference>
<evidence type="ECO:0000256" key="9">
    <source>
        <dbReference type="ARBA" id="ARBA00022882"/>
    </source>
</evidence>
<evidence type="ECO:0000256" key="8">
    <source>
        <dbReference type="ARBA" id="ARBA00022837"/>
    </source>
</evidence>
<dbReference type="PANTHER" id="PTHR10166:SF31">
    <property type="entry name" value="CA[2+] CHANNEL MUSCLE-SPECIFIC ALPHA2_DELTA SUBUNIT, ISOFORM A"/>
    <property type="match status" value="1"/>
</dbReference>
<keyword evidence="15" id="KW-0407">Ion channel</keyword>
<dbReference type="CDD" id="cd01463">
    <property type="entry name" value="vWA_VGCC_like"/>
    <property type="match status" value="1"/>
</dbReference>
<evidence type="ECO:0000256" key="3">
    <source>
        <dbReference type="ARBA" id="ARBA00022568"/>
    </source>
</evidence>
<dbReference type="PROSITE" id="PS50234">
    <property type="entry name" value="VWFA"/>
    <property type="match status" value="1"/>
</dbReference>
<keyword evidence="8" id="KW-0106">Calcium</keyword>
<reference evidence="18" key="1">
    <citation type="submission" date="2021-03" db="EMBL/GenBank/DDBJ databases">
        <title>Chromosome level genome of the anhydrobiotic midge Polypedilum vanderplanki.</title>
        <authorList>
            <person name="Yoshida Y."/>
            <person name="Kikawada T."/>
            <person name="Gusev O."/>
        </authorList>
    </citation>
    <scope>NUCLEOTIDE SEQUENCE</scope>
    <source>
        <strain evidence="18">NIAS01</strain>
        <tissue evidence="18">Whole body or cell culture</tissue>
    </source>
</reference>
<evidence type="ECO:0000313" key="18">
    <source>
        <dbReference type="EMBL" id="KAG5682602.1"/>
    </source>
</evidence>
<dbReference type="InterPro" id="IPR036465">
    <property type="entry name" value="vWFA_dom_sf"/>
</dbReference>
<dbReference type="Pfam" id="PF13519">
    <property type="entry name" value="VWA_2"/>
    <property type="match status" value="1"/>
</dbReference>
<dbReference type="OrthoDB" id="10054666at2759"/>
<dbReference type="Gene3D" id="3.40.50.410">
    <property type="entry name" value="von Willebrand factor, type A domain"/>
    <property type="match status" value="1"/>
</dbReference>
<protein>
    <recommendedName>
        <fullName evidence="17">VWFA domain-containing protein</fullName>
    </recommendedName>
</protein>
<dbReference type="AlphaFoldDB" id="A0A9J6CK42"/>
<dbReference type="InterPro" id="IPR013680">
    <property type="entry name" value="VDCC_a2/dsu"/>
</dbReference>
<keyword evidence="3" id="KW-0109">Calcium transport</keyword>
<keyword evidence="13" id="KW-1015">Disulfide bond</keyword>
<dbReference type="InterPro" id="IPR002035">
    <property type="entry name" value="VWF_A"/>
</dbReference>
<feature type="domain" description="VWFA" evidence="17">
    <location>
        <begin position="257"/>
        <end position="448"/>
    </location>
</feature>
<dbReference type="PANTHER" id="PTHR10166">
    <property type="entry name" value="VOLTAGE-DEPENDENT CALCIUM CHANNEL SUBUNIT ALPHA-2/DELTA-RELATED"/>
    <property type="match status" value="1"/>
</dbReference>
<evidence type="ECO:0000256" key="6">
    <source>
        <dbReference type="ARBA" id="ARBA00022723"/>
    </source>
</evidence>
<evidence type="ECO:0000256" key="16">
    <source>
        <dbReference type="SAM" id="MobiDB-lite"/>
    </source>
</evidence>
<keyword evidence="5" id="KW-0812">Transmembrane</keyword>
<evidence type="ECO:0000256" key="10">
    <source>
        <dbReference type="ARBA" id="ARBA00022989"/>
    </source>
</evidence>
<dbReference type="SUPFAM" id="SSF53300">
    <property type="entry name" value="vWA-like"/>
    <property type="match status" value="1"/>
</dbReference>
<keyword evidence="6" id="KW-0479">Metal-binding</keyword>
<evidence type="ECO:0000313" key="19">
    <source>
        <dbReference type="Proteomes" id="UP001107558"/>
    </source>
</evidence>
<keyword evidence="2" id="KW-0813">Transport</keyword>
<evidence type="ECO:0000256" key="15">
    <source>
        <dbReference type="ARBA" id="ARBA00023303"/>
    </source>
</evidence>
<evidence type="ECO:0000256" key="13">
    <source>
        <dbReference type="ARBA" id="ARBA00023157"/>
    </source>
</evidence>
<dbReference type="GO" id="GO:0005245">
    <property type="term" value="F:voltage-gated calcium channel activity"/>
    <property type="evidence" value="ECO:0007669"/>
    <property type="project" value="TreeGrafter"/>
</dbReference>
<dbReference type="Pfam" id="PF08399">
    <property type="entry name" value="VWA_N"/>
    <property type="match status" value="1"/>
</dbReference>
<evidence type="ECO:0000256" key="7">
    <source>
        <dbReference type="ARBA" id="ARBA00022729"/>
    </source>
</evidence>
<name>A0A9J6CK42_POLVA</name>
<keyword evidence="14" id="KW-0325">Glycoprotein</keyword>
<sequence length="1220" mass="141273">MSYCLLIKKENFEINIEITNKNSFSIDKWAERFGNELWDLAQRMTKSNEIKARYKTLNAKVQEKNGTLLIADIVASIGRMLNRKMDAVQCIVNKSESASEEFHRNGVIEEDFQYYSSKYSLVNLYNVTDEFMNLTNRKYTDFETESVADGRFLNMTLDRDSHFFDLYVNTSYSSVHVPTNVYDKGPEAAEFIQWSEALNEVFDQNYKSDPALSWQYFGSNLGVMRHFPAMTWVRNRTDTYNCRKRSWYIETATCSKDVVILLDNSGSMTGYRSYIAEYTIRSLLDTFSNSDFINIYKYSKHTEELIPCFADSLVQATPENIAVFNKAVAELQPDGYANVMLALEKAFQLLAKYRDIRKCNESITGCNQAIMLVTDGVPGNATEIFQKYNWFANDTKAYPVRIFTYLLGKEVTKVKEIQLYACLNRGFYSHIQSLDEVAEEVLKYVNVIAAPLVLQKEEHPPTWTHAYIDETFETEFDEKRLSIEHKSRMMIAVGSPAYNLSSYGEANSTGRPTLLGVAGTDIPLDDINRLALPYKLGVNGYAFIVSNNGYVLLHPDLRPLDKNHDDEIKKNYNSIDLTEVEQFGDDILPRYPSEKLQELRKAMVDHKFGKIIGVPVKFHYDQMRRVEHSMQDFYFAPIPHTPFSLGIALPHSYGNTWIKVGDEIQRNTYTKVNISDFFVGENWKIHPDWVYCKYHYFEDHEFASPEAELRHFLKKIVEPNWKWSQQYEPDPEADKVKDSKEVNCGRKSLEKDDYYCNKELVELLVFDAKVTNDSYQSWTFKNDAEREVIERYNATVRFVSTMSGLTRWQFIFGEVEVDYDKEFGDIYSTSLNEPWYKSAVLQHNISKESFVYSVPHYDDEKIEGDSYLKVTASMAIFPRDGGKEAPSAVVGFQFSHQPMYDRFMEITSTVNCDDCIKSCGSDEQDCYVIDSNGYIIISEANTNNTGRFFGEIEGAIMEVMVENNIFSRITVYDYQGLCKNVTRGNETSDEESHANGLITPFKFLLLGLEWILTEMIIELSRIRIWAASVPLSDYEEHDYQDEHTTPKPKTKPIHRGKGAEGYEAEEYFRALNEEKANKITTTYYPCDKRADLYVMNKTFIKEEHAKSPRSNIIEHRDFFVSPIRYSNLMLIVINQMTGSSASIELSTKLKEVNPWWTYNQSHPCYKNYMNNLPRRRLDECFTEHPEEAEMAYCGSASRIKSTLLLLSLLLSPMFYLMRFK</sequence>
<dbReference type="InterPro" id="IPR051173">
    <property type="entry name" value="Ca_channel_alpha-2/delta"/>
</dbReference>
<dbReference type="FunFam" id="3.30.450.20:FF:000057">
    <property type="entry name" value="Voltage-dependent calcium channel subunit alpha-2/delta-4"/>
    <property type="match status" value="1"/>
</dbReference>
<feature type="compositionally biased region" description="Basic residues" evidence="16">
    <location>
        <begin position="1046"/>
        <end position="1056"/>
    </location>
</feature>
<organism evidence="18 19">
    <name type="scientific">Polypedilum vanderplanki</name>
    <name type="common">Sleeping chironomid midge</name>
    <dbReference type="NCBI Taxonomy" id="319348"/>
    <lineage>
        <taxon>Eukaryota</taxon>
        <taxon>Metazoa</taxon>
        <taxon>Ecdysozoa</taxon>
        <taxon>Arthropoda</taxon>
        <taxon>Hexapoda</taxon>
        <taxon>Insecta</taxon>
        <taxon>Pterygota</taxon>
        <taxon>Neoptera</taxon>
        <taxon>Endopterygota</taxon>
        <taxon>Diptera</taxon>
        <taxon>Nematocera</taxon>
        <taxon>Chironomoidea</taxon>
        <taxon>Chironomidae</taxon>
        <taxon>Chironominae</taxon>
        <taxon>Polypedilum</taxon>
        <taxon>Polypedilum</taxon>
    </lineage>
</organism>
<dbReference type="Pfam" id="PF08473">
    <property type="entry name" value="VGCC_alpha2"/>
    <property type="match status" value="1"/>
</dbReference>
<keyword evidence="12" id="KW-0472">Membrane</keyword>
<keyword evidence="7" id="KW-0732">Signal</keyword>
<feature type="region of interest" description="Disordered" evidence="16">
    <location>
        <begin position="1037"/>
        <end position="1056"/>
    </location>
</feature>
<evidence type="ECO:0000256" key="1">
    <source>
        <dbReference type="ARBA" id="ARBA00004479"/>
    </source>
</evidence>
<comment type="caution">
    <text evidence="18">The sequence shown here is derived from an EMBL/GenBank/DDBJ whole genome shotgun (WGS) entry which is preliminary data.</text>
</comment>
<gene>
    <name evidence="18" type="ORF">PVAND_011945</name>
</gene>
<keyword evidence="11" id="KW-0406">Ion transport</keyword>
<keyword evidence="10" id="KW-1133">Transmembrane helix</keyword>
<evidence type="ECO:0000256" key="4">
    <source>
        <dbReference type="ARBA" id="ARBA00022673"/>
    </source>
</evidence>
<dbReference type="InterPro" id="IPR013608">
    <property type="entry name" value="VWA_N"/>
</dbReference>
<keyword evidence="9" id="KW-0851">Voltage-gated channel</keyword>
<dbReference type="GO" id="GO:0046872">
    <property type="term" value="F:metal ion binding"/>
    <property type="evidence" value="ECO:0007669"/>
    <property type="project" value="UniProtKB-KW"/>
</dbReference>
<accession>A0A9J6CK42</accession>
<evidence type="ECO:0000256" key="12">
    <source>
        <dbReference type="ARBA" id="ARBA00023136"/>
    </source>
</evidence>
<dbReference type="Gene3D" id="3.30.450.20">
    <property type="entry name" value="PAS domain"/>
    <property type="match status" value="1"/>
</dbReference>
<proteinExistence type="predicted"/>